<proteinExistence type="predicted"/>
<evidence type="ECO:0000313" key="2">
    <source>
        <dbReference type="EMBL" id="KAK5968808.1"/>
    </source>
</evidence>
<evidence type="ECO:0000313" key="3">
    <source>
        <dbReference type="Proteomes" id="UP001331761"/>
    </source>
</evidence>
<dbReference type="Proteomes" id="UP001331761">
    <property type="component" value="Unassembled WGS sequence"/>
</dbReference>
<organism evidence="2 3">
    <name type="scientific">Trichostrongylus colubriformis</name>
    <name type="common">Black scour worm</name>
    <dbReference type="NCBI Taxonomy" id="6319"/>
    <lineage>
        <taxon>Eukaryota</taxon>
        <taxon>Metazoa</taxon>
        <taxon>Ecdysozoa</taxon>
        <taxon>Nematoda</taxon>
        <taxon>Chromadorea</taxon>
        <taxon>Rhabditida</taxon>
        <taxon>Rhabditina</taxon>
        <taxon>Rhabditomorpha</taxon>
        <taxon>Strongyloidea</taxon>
        <taxon>Trichostrongylidae</taxon>
        <taxon>Trichostrongylus</taxon>
    </lineage>
</organism>
<sequence>MLPLSISCLLAVTIPFTEQFIATPSIEHLSRAPRSLENSVGAVSPTSEQAHDSNNGFKPLLRRIKRYVVRKKRWHSNLLTWRLDTSNIKEEDEYVIR</sequence>
<feature type="chain" id="PRO_5042907849" evidence="1">
    <location>
        <begin position="20"/>
        <end position="97"/>
    </location>
</feature>
<comment type="caution">
    <text evidence="2">The sequence shown here is derived from an EMBL/GenBank/DDBJ whole genome shotgun (WGS) entry which is preliminary data.</text>
</comment>
<protein>
    <submittedName>
        <fullName evidence="2">Uncharacterized protein</fullName>
    </submittedName>
</protein>
<feature type="signal peptide" evidence="1">
    <location>
        <begin position="1"/>
        <end position="19"/>
    </location>
</feature>
<dbReference type="EMBL" id="WIXE01020978">
    <property type="protein sequence ID" value="KAK5968808.1"/>
    <property type="molecule type" value="Genomic_DNA"/>
</dbReference>
<accession>A0AAN8IG80</accession>
<reference evidence="2 3" key="1">
    <citation type="submission" date="2019-10" db="EMBL/GenBank/DDBJ databases">
        <title>Assembly and Annotation for the nematode Trichostrongylus colubriformis.</title>
        <authorList>
            <person name="Martin J."/>
        </authorList>
    </citation>
    <scope>NUCLEOTIDE SEQUENCE [LARGE SCALE GENOMIC DNA]</scope>
    <source>
        <strain evidence="2">G859</strain>
        <tissue evidence="2">Whole worm</tissue>
    </source>
</reference>
<name>A0AAN8IG80_TRICO</name>
<keyword evidence="3" id="KW-1185">Reference proteome</keyword>
<keyword evidence="1" id="KW-0732">Signal</keyword>
<evidence type="ECO:0000256" key="1">
    <source>
        <dbReference type="SAM" id="SignalP"/>
    </source>
</evidence>
<dbReference type="AlphaFoldDB" id="A0AAN8IG80"/>
<gene>
    <name evidence="2" type="ORF">GCK32_021990</name>
</gene>